<protein>
    <submittedName>
        <fullName evidence="1">Uncharacterized protein</fullName>
    </submittedName>
</protein>
<sequence>VAVSETIVREFFELHGFFVRQQRKHIAPKREDDEVDFYVHNPAGPGDENEVPFVLESAADLKHLTRAVVVVKAWHTEVFTQAVLAHAPEMFRFAGPETFARATHAFGGPGPLTKILVVPALPATGEARQQSIDVLRAKGIDAVIAFRTMLSDLIDHIEVNRNYQKSDLLQIIRILKNYDLFAAPQLELFKMPKPKRKAKK</sequence>
<accession>A0A382PGF5</accession>
<gene>
    <name evidence="1" type="ORF">METZ01_LOCUS324559</name>
</gene>
<name>A0A382PGF5_9ZZZZ</name>
<dbReference type="EMBL" id="UINC01106798">
    <property type="protein sequence ID" value="SVC71705.1"/>
    <property type="molecule type" value="Genomic_DNA"/>
</dbReference>
<dbReference type="AlphaFoldDB" id="A0A382PGF5"/>
<organism evidence="1">
    <name type="scientific">marine metagenome</name>
    <dbReference type="NCBI Taxonomy" id="408172"/>
    <lineage>
        <taxon>unclassified sequences</taxon>
        <taxon>metagenomes</taxon>
        <taxon>ecological metagenomes</taxon>
    </lineage>
</organism>
<evidence type="ECO:0000313" key="1">
    <source>
        <dbReference type="EMBL" id="SVC71705.1"/>
    </source>
</evidence>
<proteinExistence type="predicted"/>
<feature type="non-terminal residue" evidence="1">
    <location>
        <position position="1"/>
    </location>
</feature>
<reference evidence="1" key="1">
    <citation type="submission" date="2018-05" db="EMBL/GenBank/DDBJ databases">
        <authorList>
            <person name="Lanie J.A."/>
            <person name="Ng W.-L."/>
            <person name="Kazmierczak K.M."/>
            <person name="Andrzejewski T.M."/>
            <person name="Davidsen T.M."/>
            <person name="Wayne K.J."/>
            <person name="Tettelin H."/>
            <person name="Glass J.I."/>
            <person name="Rusch D."/>
            <person name="Podicherti R."/>
            <person name="Tsui H.-C.T."/>
            <person name="Winkler M.E."/>
        </authorList>
    </citation>
    <scope>NUCLEOTIDE SEQUENCE</scope>
</reference>